<sequence>MRPATASGEKPPKITECTAPMRAQANIATAASGTIGI</sequence>
<organism evidence="1 2">
    <name type="scientific">Salmonella enterica subsp. enterica serovar Bovismorbificans</name>
    <dbReference type="NCBI Taxonomy" id="58097"/>
    <lineage>
        <taxon>Bacteria</taxon>
        <taxon>Pseudomonadati</taxon>
        <taxon>Pseudomonadota</taxon>
        <taxon>Gammaproteobacteria</taxon>
        <taxon>Enterobacterales</taxon>
        <taxon>Enterobacteriaceae</taxon>
        <taxon>Salmonella</taxon>
    </lineage>
</organism>
<name>A0A655EPG4_SALET</name>
<evidence type="ECO:0000313" key="2">
    <source>
        <dbReference type="Proteomes" id="UP000039541"/>
    </source>
</evidence>
<reference evidence="1 2" key="1">
    <citation type="submission" date="2015-03" db="EMBL/GenBank/DDBJ databases">
        <authorList>
            <consortium name="Pathogen Informatics"/>
        </authorList>
    </citation>
    <scope>NUCLEOTIDE SEQUENCE [LARGE SCALE GENOMIC DNA]</scope>
    <source>
        <strain evidence="1 2">3476</strain>
    </source>
</reference>
<protein>
    <submittedName>
        <fullName evidence="1">Uncharacterized protein</fullName>
    </submittedName>
</protein>
<accession>A0A655EPG4</accession>
<dbReference type="AlphaFoldDB" id="A0A655EPG4"/>
<evidence type="ECO:0000313" key="1">
    <source>
        <dbReference type="EMBL" id="CNV29923.1"/>
    </source>
</evidence>
<dbReference type="Proteomes" id="UP000039541">
    <property type="component" value="Unassembled WGS sequence"/>
</dbReference>
<proteinExistence type="predicted"/>
<gene>
    <name evidence="1" type="ORF">ERS008202_04901</name>
</gene>
<dbReference type="EMBL" id="CQPC01000130">
    <property type="protein sequence ID" value="CNV29923.1"/>
    <property type="molecule type" value="Genomic_DNA"/>
</dbReference>